<feature type="transmembrane region" description="Helical" evidence="2">
    <location>
        <begin position="6"/>
        <end position="28"/>
    </location>
</feature>
<proteinExistence type="predicted"/>
<dbReference type="PANTHER" id="PTHR21845:SF2">
    <property type="entry name" value="MATRIX-REMODELING-ASSOCIATED PROTEIN 7"/>
    <property type="match status" value="1"/>
</dbReference>
<reference evidence="4 5" key="1">
    <citation type="submission" date="2021-05" db="EMBL/GenBank/DDBJ databases">
        <authorList>
            <person name="Zahm M."/>
            <person name="Klopp C."/>
            <person name="Cabau C."/>
            <person name="Kuhl H."/>
            <person name="Suciu R."/>
            <person name="Ciorpac M."/>
            <person name="Holostenco D."/>
            <person name="Gessner J."/>
            <person name="Wuertz S."/>
            <person name="Hohne C."/>
            <person name="Stock M."/>
            <person name="Gislard M."/>
            <person name="Lluch J."/>
            <person name="Milhes M."/>
            <person name="Lampietro C."/>
            <person name="Lopez Roques C."/>
            <person name="Donnadieu C."/>
            <person name="Du K."/>
            <person name="Schartl M."/>
            <person name="Guiguen Y."/>
        </authorList>
    </citation>
    <scope>NUCLEOTIDE SEQUENCE [LARGE SCALE GENOMIC DNA]</scope>
    <source>
        <strain evidence="4">Hh-F2</strain>
        <tissue evidence="4">Blood</tissue>
    </source>
</reference>
<evidence type="ECO:0000313" key="4">
    <source>
        <dbReference type="EMBL" id="KAK6478373.1"/>
    </source>
</evidence>
<keyword evidence="5" id="KW-1185">Reference proteome</keyword>
<feature type="domain" description="Matrix-remodeling-associated protein 7 helical" evidence="3">
    <location>
        <begin position="201"/>
        <end position="261"/>
    </location>
</feature>
<dbReference type="InterPro" id="IPR057534">
    <property type="entry name" value="MXRA7_helical"/>
</dbReference>
<feature type="compositionally biased region" description="Basic and acidic residues" evidence="1">
    <location>
        <begin position="135"/>
        <end position="161"/>
    </location>
</feature>
<dbReference type="EMBL" id="JAHFZB010000019">
    <property type="protein sequence ID" value="KAK6478373.1"/>
    <property type="molecule type" value="Genomic_DNA"/>
</dbReference>
<evidence type="ECO:0000313" key="5">
    <source>
        <dbReference type="Proteomes" id="UP001369086"/>
    </source>
</evidence>
<feature type="compositionally biased region" description="Basic and acidic residues" evidence="1">
    <location>
        <begin position="99"/>
        <end position="108"/>
    </location>
</feature>
<dbReference type="InterPro" id="IPR026622">
    <property type="entry name" value="Mxra7"/>
</dbReference>
<keyword evidence="2" id="KW-0812">Transmembrane</keyword>
<evidence type="ECO:0000256" key="2">
    <source>
        <dbReference type="SAM" id="Phobius"/>
    </source>
</evidence>
<gene>
    <name evidence="4" type="ORF">HHUSO_G20678</name>
</gene>
<protein>
    <submittedName>
        <fullName evidence="4">FILIA-N KH-like domain-containing protein isoform X1</fullName>
    </submittedName>
</protein>
<dbReference type="Pfam" id="PF25473">
    <property type="entry name" value="MXRA7_helical"/>
    <property type="match status" value="1"/>
</dbReference>
<organism evidence="4 5">
    <name type="scientific">Huso huso</name>
    <name type="common">Beluga</name>
    <name type="synonym">Acipenser huso</name>
    <dbReference type="NCBI Taxonomy" id="61971"/>
    <lineage>
        <taxon>Eukaryota</taxon>
        <taxon>Metazoa</taxon>
        <taxon>Chordata</taxon>
        <taxon>Craniata</taxon>
        <taxon>Vertebrata</taxon>
        <taxon>Euteleostomi</taxon>
        <taxon>Actinopterygii</taxon>
        <taxon>Chondrostei</taxon>
        <taxon>Acipenseriformes</taxon>
        <taxon>Acipenseridae</taxon>
        <taxon>Huso</taxon>
    </lineage>
</organism>
<keyword evidence="2" id="KW-0472">Membrane</keyword>
<dbReference type="Proteomes" id="UP001369086">
    <property type="component" value="Unassembled WGS sequence"/>
</dbReference>
<comment type="caution">
    <text evidence="4">The sequence shown here is derived from an EMBL/GenBank/DDBJ whole genome shotgun (WGS) entry which is preliminary data.</text>
</comment>
<evidence type="ECO:0000259" key="3">
    <source>
        <dbReference type="Pfam" id="PF25473"/>
    </source>
</evidence>
<evidence type="ECO:0000256" key="1">
    <source>
        <dbReference type="SAM" id="MobiDB-lite"/>
    </source>
</evidence>
<feature type="compositionally biased region" description="Acidic residues" evidence="1">
    <location>
        <begin position="178"/>
        <end position="194"/>
    </location>
</feature>
<name>A0ABR0Z0K9_HUSHU</name>
<accession>A0ABR0Z0K9</accession>
<dbReference type="PANTHER" id="PTHR21845">
    <property type="entry name" value="TRANSMEMBRANE ANCHOR PROTEIN 1"/>
    <property type="match status" value="1"/>
</dbReference>
<feature type="compositionally biased region" description="Basic and acidic residues" evidence="1">
    <location>
        <begin position="58"/>
        <end position="92"/>
    </location>
</feature>
<keyword evidence="2" id="KW-1133">Transmembrane helix</keyword>
<feature type="region of interest" description="Disordered" evidence="1">
    <location>
        <begin position="37"/>
        <end position="196"/>
    </location>
</feature>
<sequence>MDVATEMTYAVPAMIFSVLAIILAAIFLKMKLAIPKDQDANKSDDATDGAKISEQPEGDAKAADGEQTKTSKDAEPAEIKKGEDVNVKEKNEASAAATESRDSEDVKGKAGGAAGGDKLVVEEIGAEDGGNLKTDVGKVGESEEQSHPRQEDNATVNREERESEAETGGSVQASPEPVDGDDHDEDDDDDDDDEYKVNLKYSLGKMRASQYETIMTREEQEQEQRVQREQLTAIFKLLEENKDTFGEMSDVDVEEQLKLYAI</sequence>